<sequence>MARVKRGVIAGARHKKILKKAKGYYNARRKVFRAAKQAVIKAGQYAYRDRKTNKRNFRALWITRINAEARVHGLSYSKLIAGLNLAGLSIDRKVLADIAMNDPAAFAVIAQKARDSLLKQAA</sequence>
<keyword evidence="4 7" id="KW-0689">Ribosomal protein</keyword>
<dbReference type="NCBIfam" id="TIGR01032">
    <property type="entry name" value="rplT_bact"/>
    <property type="match status" value="1"/>
</dbReference>
<dbReference type="SUPFAM" id="SSF74731">
    <property type="entry name" value="Ribosomal protein L20"/>
    <property type="match status" value="1"/>
</dbReference>
<comment type="caution">
    <text evidence="9">The sequence shown here is derived from an EMBL/GenBank/DDBJ whole genome shotgun (WGS) entry which is preliminary data.</text>
</comment>
<evidence type="ECO:0000256" key="3">
    <source>
        <dbReference type="ARBA" id="ARBA00022884"/>
    </source>
</evidence>
<dbReference type="InterPro" id="IPR049946">
    <property type="entry name" value="RIBOSOMAL_L20_CS"/>
</dbReference>
<evidence type="ECO:0000256" key="6">
    <source>
        <dbReference type="ARBA" id="ARBA00035172"/>
    </source>
</evidence>
<dbReference type="InterPro" id="IPR035566">
    <property type="entry name" value="Ribosomal_protein_bL20_C"/>
</dbReference>
<name>A0A829YIG6_9GAMM</name>
<dbReference type="GO" id="GO:0005840">
    <property type="term" value="C:ribosome"/>
    <property type="evidence" value="ECO:0007669"/>
    <property type="project" value="UniProtKB-KW"/>
</dbReference>
<reference evidence="10" key="1">
    <citation type="submission" date="2020-01" db="EMBL/GenBank/DDBJ databases">
        <title>'Steroidobacter agaridevorans' sp. nov., agar-degrading bacteria isolated from rhizosphere soils.</title>
        <authorList>
            <person name="Ikenaga M."/>
            <person name="Kataoka M."/>
            <person name="Murouchi A."/>
            <person name="Katsuragi S."/>
            <person name="Sakai M."/>
        </authorList>
    </citation>
    <scope>NUCLEOTIDE SEQUENCE [LARGE SCALE GENOMIC DNA]</scope>
    <source>
        <strain evidence="10">YU21-B</strain>
    </source>
</reference>
<evidence type="ECO:0000313" key="9">
    <source>
        <dbReference type="EMBL" id="GFE82632.1"/>
    </source>
</evidence>
<protein>
    <recommendedName>
        <fullName evidence="6 7">Large ribosomal subunit protein bL20</fullName>
    </recommendedName>
</protein>
<proteinExistence type="inferred from homology"/>
<dbReference type="AlphaFoldDB" id="A0A829YIG6"/>
<evidence type="ECO:0000256" key="4">
    <source>
        <dbReference type="ARBA" id="ARBA00022980"/>
    </source>
</evidence>
<dbReference type="GO" id="GO:0006412">
    <property type="term" value="P:translation"/>
    <property type="evidence" value="ECO:0007669"/>
    <property type="project" value="InterPro"/>
</dbReference>
<dbReference type="InterPro" id="IPR005813">
    <property type="entry name" value="Ribosomal_bL20"/>
</dbReference>
<dbReference type="PROSITE" id="PS00937">
    <property type="entry name" value="RIBOSOMAL_L20"/>
    <property type="match status" value="1"/>
</dbReference>
<accession>A0A829YIG6</accession>
<dbReference type="CDD" id="cd07026">
    <property type="entry name" value="Ribosomal_L20"/>
    <property type="match status" value="1"/>
</dbReference>
<dbReference type="PANTHER" id="PTHR10986">
    <property type="entry name" value="39S RIBOSOMAL PROTEIN L20"/>
    <property type="match status" value="1"/>
</dbReference>
<keyword evidence="3 7" id="KW-0694">RNA-binding</keyword>
<dbReference type="GO" id="GO:0019843">
    <property type="term" value="F:rRNA binding"/>
    <property type="evidence" value="ECO:0007669"/>
    <property type="project" value="UniProtKB-UniRule"/>
</dbReference>
<dbReference type="RefSeq" id="WP_116810929.1">
    <property type="nucleotide sequence ID" value="NZ_BLJN01000004.1"/>
</dbReference>
<evidence type="ECO:0000313" key="10">
    <source>
        <dbReference type="Proteomes" id="UP000445000"/>
    </source>
</evidence>
<dbReference type="GO" id="GO:1990904">
    <property type="term" value="C:ribonucleoprotein complex"/>
    <property type="evidence" value="ECO:0007669"/>
    <property type="project" value="UniProtKB-KW"/>
</dbReference>
<dbReference type="Proteomes" id="UP000445000">
    <property type="component" value="Unassembled WGS sequence"/>
</dbReference>
<comment type="function">
    <text evidence="7 8">Binds directly to 23S ribosomal RNA and is necessary for the in vitro assembly process of the 50S ribosomal subunit. It is not involved in the protein synthesizing functions of that subunit.</text>
</comment>
<dbReference type="GO" id="GO:0000027">
    <property type="term" value="P:ribosomal large subunit assembly"/>
    <property type="evidence" value="ECO:0007669"/>
    <property type="project" value="UniProtKB-UniRule"/>
</dbReference>
<dbReference type="Pfam" id="PF00453">
    <property type="entry name" value="Ribosomal_L20"/>
    <property type="match status" value="1"/>
</dbReference>
<keyword evidence="10" id="KW-1185">Reference proteome</keyword>
<evidence type="ECO:0000256" key="7">
    <source>
        <dbReference type="HAMAP-Rule" id="MF_00382"/>
    </source>
</evidence>
<dbReference type="Gene3D" id="6.10.160.10">
    <property type="match status" value="1"/>
</dbReference>
<dbReference type="FunFam" id="1.10.1900.20:FF:000001">
    <property type="entry name" value="50S ribosomal protein L20"/>
    <property type="match status" value="1"/>
</dbReference>
<gene>
    <name evidence="7 9" type="primary">rplT</name>
    <name evidence="9" type="ORF">GCM10011487_46320</name>
</gene>
<keyword evidence="2 7" id="KW-0699">rRNA-binding</keyword>
<dbReference type="HAMAP" id="MF_00382">
    <property type="entry name" value="Ribosomal_bL20"/>
    <property type="match status" value="1"/>
</dbReference>
<comment type="similarity">
    <text evidence="1 7 8">Belongs to the bacterial ribosomal protein bL20 family.</text>
</comment>
<dbReference type="EMBL" id="BLJN01000004">
    <property type="protein sequence ID" value="GFE82632.1"/>
    <property type="molecule type" value="Genomic_DNA"/>
</dbReference>
<dbReference type="PRINTS" id="PR00062">
    <property type="entry name" value="RIBOSOMALL20"/>
</dbReference>
<evidence type="ECO:0000256" key="8">
    <source>
        <dbReference type="RuleBase" id="RU000560"/>
    </source>
</evidence>
<evidence type="ECO:0000256" key="1">
    <source>
        <dbReference type="ARBA" id="ARBA00007698"/>
    </source>
</evidence>
<dbReference type="GO" id="GO:0003735">
    <property type="term" value="F:structural constituent of ribosome"/>
    <property type="evidence" value="ECO:0007669"/>
    <property type="project" value="InterPro"/>
</dbReference>
<keyword evidence="5 7" id="KW-0687">Ribonucleoprotein</keyword>
<evidence type="ECO:0000256" key="5">
    <source>
        <dbReference type="ARBA" id="ARBA00023274"/>
    </source>
</evidence>
<dbReference type="Gene3D" id="1.10.1900.20">
    <property type="entry name" value="Ribosomal protein L20"/>
    <property type="match status" value="1"/>
</dbReference>
<evidence type="ECO:0000256" key="2">
    <source>
        <dbReference type="ARBA" id="ARBA00022730"/>
    </source>
</evidence>
<organism evidence="9 10">
    <name type="scientific">Steroidobacter agaridevorans</name>
    <dbReference type="NCBI Taxonomy" id="2695856"/>
    <lineage>
        <taxon>Bacteria</taxon>
        <taxon>Pseudomonadati</taxon>
        <taxon>Pseudomonadota</taxon>
        <taxon>Gammaproteobacteria</taxon>
        <taxon>Steroidobacterales</taxon>
        <taxon>Steroidobacteraceae</taxon>
        <taxon>Steroidobacter</taxon>
    </lineage>
</organism>